<dbReference type="AlphaFoldDB" id="A0A271LNK8"/>
<evidence type="ECO:0000256" key="1">
    <source>
        <dbReference type="SAM" id="Coils"/>
    </source>
</evidence>
<comment type="caution">
    <text evidence="2">The sequence shown here is derived from an EMBL/GenBank/DDBJ whole genome shotgun (WGS) entry which is preliminary data.</text>
</comment>
<protein>
    <submittedName>
        <fullName evidence="2">Uncharacterized protein</fullName>
    </submittedName>
</protein>
<dbReference type="RefSeq" id="WP_095492739.1">
    <property type="nucleotide sequence ID" value="NZ_NPKJ01000040.1"/>
</dbReference>
<evidence type="ECO:0000313" key="2">
    <source>
        <dbReference type="EMBL" id="PAQ09721.1"/>
    </source>
</evidence>
<dbReference type="OrthoDB" id="7745180at2"/>
<accession>A0A271LNK8</accession>
<proteinExistence type="predicted"/>
<feature type="coiled-coil region" evidence="1">
    <location>
        <begin position="144"/>
        <end position="171"/>
    </location>
</feature>
<dbReference type="EMBL" id="NPKJ01000040">
    <property type="protein sequence ID" value="PAQ09721.1"/>
    <property type="molecule type" value="Genomic_DNA"/>
</dbReference>
<dbReference type="Proteomes" id="UP000216442">
    <property type="component" value="Unassembled WGS sequence"/>
</dbReference>
<gene>
    <name evidence="2" type="ORF">CIT26_11815</name>
</gene>
<organism evidence="2 3">
    <name type="scientific">Mesorhizobium temperatum</name>
    <dbReference type="NCBI Taxonomy" id="241416"/>
    <lineage>
        <taxon>Bacteria</taxon>
        <taxon>Pseudomonadati</taxon>
        <taxon>Pseudomonadota</taxon>
        <taxon>Alphaproteobacteria</taxon>
        <taxon>Hyphomicrobiales</taxon>
        <taxon>Phyllobacteriaceae</taxon>
        <taxon>Mesorhizobium</taxon>
    </lineage>
</organism>
<reference evidence="2 3" key="1">
    <citation type="submission" date="2017-08" db="EMBL/GenBank/DDBJ databases">
        <title>Mesorhizobium wenxinae sp. nov., a novel rhizobial species isolated from root nodules of chickpea (Cicer arietinum L.).</title>
        <authorList>
            <person name="Zhang J."/>
        </authorList>
    </citation>
    <scope>NUCLEOTIDE SEQUENCE [LARGE SCALE GENOMIC DNA]</scope>
    <source>
        <strain evidence="2 3">SDW018</strain>
    </source>
</reference>
<evidence type="ECO:0000313" key="3">
    <source>
        <dbReference type="Proteomes" id="UP000216442"/>
    </source>
</evidence>
<name>A0A271LNK8_9HYPH</name>
<keyword evidence="1" id="KW-0175">Coiled coil</keyword>
<keyword evidence="3" id="KW-1185">Reference proteome</keyword>
<sequence>MARPKLGKGDSERLQMVISAEELEAIEEWQHQNRIQSKSEAIRRLCQLGLLIDNELEQIVDLSSDGTKVLANQSVDLHAVWRRLVRPDNKDLLFGQDEINDIFTLASDHGEVASEGVLAIHHLVVTLYNMIGDIVQSRTLKGGLRKSEKHVEAAREHVEEIERRNEIRRQNRFLGILYHREDTPEEVARYEALSDDEQENYIAAQIQQLSEEEAADPQAFAERYGIPPPFWDQSGWGTRLRRLYKTKYGGEPK</sequence>